<dbReference type="InterPro" id="IPR000209">
    <property type="entry name" value="Peptidase_S8/S53_dom"/>
</dbReference>
<feature type="active site" description="Charge relay system" evidence="4 5">
    <location>
        <position position="459"/>
    </location>
</feature>
<dbReference type="PANTHER" id="PTHR42884">
    <property type="entry name" value="PROPROTEIN CONVERTASE SUBTILISIN/KEXIN-RELATED"/>
    <property type="match status" value="1"/>
</dbReference>
<dbReference type="InterPro" id="IPR036852">
    <property type="entry name" value="Peptidase_S8/S53_dom_sf"/>
</dbReference>
<dbReference type="Gene3D" id="3.40.50.200">
    <property type="entry name" value="Peptidase S8/S53 domain"/>
    <property type="match status" value="1"/>
</dbReference>
<evidence type="ECO:0000256" key="2">
    <source>
        <dbReference type="ARBA" id="ARBA00022801"/>
    </source>
</evidence>
<dbReference type="EMBL" id="JADKGY010000016">
    <property type="protein sequence ID" value="MBK9983306.1"/>
    <property type="molecule type" value="Genomic_DNA"/>
</dbReference>
<accession>A0A9D7XQR7</accession>
<evidence type="ECO:0000256" key="3">
    <source>
        <dbReference type="ARBA" id="ARBA00022825"/>
    </source>
</evidence>
<gene>
    <name evidence="8" type="ORF">IPP15_13070</name>
</gene>
<dbReference type="GO" id="GO:0016485">
    <property type="term" value="P:protein processing"/>
    <property type="evidence" value="ECO:0007669"/>
    <property type="project" value="TreeGrafter"/>
</dbReference>
<sequence>MYSYTIGGKKGKKISLQESKDRVVVRTRNARSLEDAIVAPESRAALKNFNVELKLPEADVTIFQTDKKQTTNAMRDRARKSLKKEPELRFAGRVLEDKKSKSPVLYTENIFIKFHDALTSDDCEKFLAKNQLVIAQKMDSSKNSYFVKTPENTGLKVFEIAETLLTKKEVELCHPEILRQLSYKLINPNQWHLKTTIINGQQINANVKADRAHLLTQGENITIAVIDDGIDIDNPEFNIPGKVVSAHDATLNRPDPRPVTTESNHGTACAGVATASGINASGVAPKSKLMPIRLRSWLGSINEANAFKWAVDHGADIISCSWGPNDGVWWNPNDPQHTEQAYLMDSTRMAIDDAVTRGRNGLGCVIFFAAGNGNENVKYDGYASYENVIAVAACNDTNKRSVYSDFGDAVWCSFPSDDQGWPEKNHPDPLTKGIYTTDRVGVEGYNPNGDYADDFGGTSSACPGAAGTAALILSANPNLTWQQVRDILKDSCEKIDVANGQYDAQGHSNKYGYGKIDAEKAVQRAIALRPADGIGIVKIVSALVDPAGNDTGKEKLS</sequence>
<evidence type="ECO:0000313" key="9">
    <source>
        <dbReference type="Proteomes" id="UP000808337"/>
    </source>
</evidence>
<evidence type="ECO:0000256" key="1">
    <source>
        <dbReference type="ARBA" id="ARBA00022670"/>
    </source>
</evidence>
<dbReference type="GO" id="GO:0016020">
    <property type="term" value="C:membrane"/>
    <property type="evidence" value="ECO:0007669"/>
    <property type="project" value="TreeGrafter"/>
</dbReference>
<protein>
    <submittedName>
        <fullName evidence="8">S8 family serine peptidase</fullName>
    </submittedName>
</protein>
<dbReference type="PROSITE" id="PS00138">
    <property type="entry name" value="SUBTILASE_SER"/>
    <property type="match status" value="1"/>
</dbReference>
<evidence type="ECO:0000259" key="7">
    <source>
        <dbReference type="Pfam" id="PF00082"/>
    </source>
</evidence>
<dbReference type="CDD" id="cd07498">
    <property type="entry name" value="Peptidases_S8_15"/>
    <property type="match status" value="1"/>
</dbReference>
<keyword evidence="2 5" id="KW-0378">Hydrolase</keyword>
<dbReference type="PANTHER" id="PTHR42884:SF14">
    <property type="entry name" value="NEUROENDOCRINE CONVERTASE 1"/>
    <property type="match status" value="1"/>
</dbReference>
<feature type="active site" description="Charge relay system" evidence="4 5">
    <location>
        <position position="265"/>
    </location>
</feature>
<reference evidence="8 9" key="1">
    <citation type="submission" date="2020-10" db="EMBL/GenBank/DDBJ databases">
        <title>Connecting structure to function with the recovery of over 1000 high-quality activated sludge metagenome-assembled genomes encoding full-length rRNA genes using long-read sequencing.</title>
        <authorList>
            <person name="Singleton C.M."/>
            <person name="Petriglieri F."/>
            <person name="Kristensen J.M."/>
            <person name="Kirkegaard R.H."/>
            <person name="Michaelsen T.Y."/>
            <person name="Andersen M.H."/>
            <person name="Karst S.M."/>
            <person name="Dueholm M.S."/>
            <person name="Nielsen P.H."/>
            <person name="Albertsen M."/>
        </authorList>
    </citation>
    <scope>NUCLEOTIDE SEQUENCE [LARGE SCALE GENOMIC DNA]</scope>
    <source>
        <strain evidence="8">Ribe_18-Q3-R11-54_MAXAC.273</strain>
    </source>
</reference>
<comment type="similarity">
    <text evidence="5 6">Belongs to the peptidase S8 family.</text>
</comment>
<feature type="domain" description="Peptidase S8/S53" evidence="7">
    <location>
        <begin position="218"/>
        <end position="514"/>
    </location>
</feature>
<dbReference type="InterPro" id="IPR022398">
    <property type="entry name" value="Peptidase_S8_His-AS"/>
</dbReference>
<dbReference type="PROSITE" id="PS00137">
    <property type="entry name" value="SUBTILASE_HIS"/>
    <property type="match status" value="1"/>
</dbReference>
<keyword evidence="3 5" id="KW-0720">Serine protease</keyword>
<evidence type="ECO:0000256" key="5">
    <source>
        <dbReference type="PROSITE-ProRule" id="PRU01240"/>
    </source>
</evidence>
<proteinExistence type="inferred from homology"/>
<organism evidence="8 9">
    <name type="scientific">Candidatus Opimibacter skivensis</name>
    <dbReference type="NCBI Taxonomy" id="2982028"/>
    <lineage>
        <taxon>Bacteria</taxon>
        <taxon>Pseudomonadati</taxon>
        <taxon>Bacteroidota</taxon>
        <taxon>Saprospiria</taxon>
        <taxon>Saprospirales</taxon>
        <taxon>Saprospiraceae</taxon>
        <taxon>Candidatus Opimibacter</taxon>
    </lineage>
</organism>
<dbReference type="Proteomes" id="UP000808337">
    <property type="component" value="Unassembled WGS sequence"/>
</dbReference>
<dbReference type="GO" id="GO:0004252">
    <property type="term" value="F:serine-type endopeptidase activity"/>
    <property type="evidence" value="ECO:0007669"/>
    <property type="project" value="UniProtKB-UniRule"/>
</dbReference>
<evidence type="ECO:0000256" key="4">
    <source>
        <dbReference type="PIRSR" id="PIRSR615500-1"/>
    </source>
</evidence>
<dbReference type="SUPFAM" id="SSF52743">
    <property type="entry name" value="Subtilisin-like"/>
    <property type="match status" value="1"/>
</dbReference>
<dbReference type="InterPro" id="IPR015500">
    <property type="entry name" value="Peptidase_S8_subtilisin-rel"/>
</dbReference>
<name>A0A9D7XQR7_9BACT</name>
<dbReference type="InterPro" id="IPR023827">
    <property type="entry name" value="Peptidase_S8_Asp-AS"/>
</dbReference>
<dbReference type="PRINTS" id="PR00723">
    <property type="entry name" value="SUBTILISIN"/>
</dbReference>
<dbReference type="AlphaFoldDB" id="A0A9D7XQR7"/>
<comment type="caution">
    <text evidence="8">The sequence shown here is derived from an EMBL/GenBank/DDBJ whole genome shotgun (WGS) entry which is preliminary data.</text>
</comment>
<dbReference type="PROSITE" id="PS00136">
    <property type="entry name" value="SUBTILASE_ASP"/>
    <property type="match status" value="1"/>
</dbReference>
<dbReference type="Pfam" id="PF00082">
    <property type="entry name" value="Peptidase_S8"/>
    <property type="match status" value="1"/>
</dbReference>
<evidence type="ECO:0000313" key="8">
    <source>
        <dbReference type="EMBL" id="MBK9983306.1"/>
    </source>
</evidence>
<dbReference type="PROSITE" id="PS51892">
    <property type="entry name" value="SUBTILASE"/>
    <property type="match status" value="1"/>
</dbReference>
<dbReference type="InterPro" id="IPR034054">
    <property type="entry name" value="Pep_S8_PrcA"/>
</dbReference>
<keyword evidence="1 5" id="KW-0645">Protease</keyword>
<feature type="active site" description="Charge relay system" evidence="4 5">
    <location>
        <position position="227"/>
    </location>
</feature>
<dbReference type="InterPro" id="IPR023828">
    <property type="entry name" value="Peptidase_S8_Ser-AS"/>
</dbReference>
<evidence type="ECO:0000256" key="6">
    <source>
        <dbReference type="RuleBase" id="RU003355"/>
    </source>
</evidence>